<dbReference type="OrthoDB" id="2257454at2759"/>
<evidence type="ECO:0000256" key="2">
    <source>
        <dbReference type="ARBA" id="ARBA00008970"/>
    </source>
</evidence>
<keyword evidence="3 8" id="KW-0689">Ribosomal protein</keyword>
<proteinExistence type="inferred from homology"/>
<dbReference type="GO" id="GO:1990904">
    <property type="term" value="C:ribonucleoprotein complex"/>
    <property type="evidence" value="ECO:0007669"/>
    <property type="project" value="UniProtKB-KW"/>
</dbReference>
<dbReference type="Proteomes" id="UP001055219">
    <property type="component" value="Unassembled WGS sequence"/>
</dbReference>
<evidence type="ECO:0000256" key="1">
    <source>
        <dbReference type="ARBA" id="ARBA00004173"/>
    </source>
</evidence>
<evidence type="ECO:0000256" key="7">
    <source>
        <dbReference type="SAM" id="MobiDB-lite"/>
    </source>
</evidence>
<dbReference type="EMBL" id="JAGIXG020000041">
    <property type="protein sequence ID" value="KAI6779826.1"/>
    <property type="molecule type" value="Genomic_DNA"/>
</dbReference>
<dbReference type="PANTHER" id="PTHR13362:SF2">
    <property type="entry name" value="SMALL RIBOSOMAL SUBUNIT PROTEIN MS33"/>
    <property type="match status" value="1"/>
</dbReference>
<feature type="region of interest" description="Disordered" evidence="7">
    <location>
        <begin position="68"/>
        <end position="87"/>
    </location>
</feature>
<protein>
    <recommendedName>
        <fullName evidence="6">Small ribosomal subunit protein mS33</fullName>
    </recommendedName>
</protein>
<evidence type="ECO:0000313" key="9">
    <source>
        <dbReference type="Proteomes" id="UP001055219"/>
    </source>
</evidence>
<dbReference type="RefSeq" id="XP_051360682.1">
    <property type="nucleotide sequence ID" value="XM_051508218.1"/>
</dbReference>
<comment type="similarity">
    <text evidence="2">Belongs to the mitochondrion-specific ribosomal protein mS33 family.</text>
</comment>
<sequence>MSVPRSRMLDLMKAQCQVFATTYNPDGLRLGNKVLRQRLRGPALASYYPRKVATVKMMNQMFGMKVPKGTVENEETGSSDRSLATWDDAEEDRTTYVEELKARGKGNPKKKKEAVVKTKAFGKKKK</sequence>
<evidence type="ECO:0000256" key="3">
    <source>
        <dbReference type="ARBA" id="ARBA00022980"/>
    </source>
</evidence>
<name>A0A9Q0BCJ5_9HYPO</name>
<dbReference type="AlphaFoldDB" id="A0A9Q0BCJ5"/>
<comment type="subcellular location">
    <subcellularLocation>
        <location evidence="1">Mitochondrion</location>
    </subcellularLocation>
</comment>
<dbReference type="Pfam" id="PF08293">
    <property type="entry name" value="MRP-S33"/>
    <property type="match status" value="1"/>
</dbReference>
<evidence type="ECO:0000256" key="4">
    <source>
        <dbReference type="ARBA" id="ARBA00023128"/>
    </source>
</evidence>
<dbReference type="InterPro" id="IPR013219">
    <property type="entry name" value="Ribosomal_mS33"/>
</dbReference>
<keyword evidence="4" id="KW-0496">Mitochondrion</keyword>
<dbReference type="PANTHER" id="PTHR13362">
    <property type="entry name" value="MITOCHONDRIAL RIBOSOMAL PROTEIN S33"/>
    <property type="match status" value="1"/>
</dbReference>
<dbReference type="GO" id="GO:0005840">
    <property type="term" value="C:ribosome"/>
    <property type="evidence" value="ECO:0007669"/>
    <property type="project" value="UniProtKB-KW"/>
</dbReference>
<accession>A0A9Q0BCJ5</accession>
<comment type="caution">
    <text evidence="8">The sequence shown here is derived from an EMBL/GenBank/DDBJ whole genome shotgun (WGS) entry which is preliminary data.</text>
</comment>
<feature type="region of interest" description="Disordered" evidence="7">
    <location>
        <begin position="102"/>
        <end position="126"/>
    </location>
</feature>
<reference evidence="8" key="2">
    <citation type="submission" date="2022-07" db="EMBL/GenBank/DDBJ databases">
        <authorList>
            <person name="Goncalves M.F.M."/>
            <person name="Hilario S."/>
            <person name="Van De Peer Y."/>
            <person name="Esteves A.C."/>
            <person name="Alves A."/>
        </authorList>
    </citation>
    <scope>NUCLEOTIDE SEQUENCE</scope>
    <source>
        <strain evidence="8">MUM 19.33</strain>
    </source>
</reference>
<organism evidence="8 9">
    <name type="scientific">Emericellopsis cladophorae</name>
    <dbReference type="NCBI Taxonomy" id="2686198"/>
    <lineage>
        <taxon>Eukaryota</taxon>
        <taxon>Fungi</taxon>
        <taxon>Dikarya</taxon>
        <taxon>Ascomycota</taxon>
        <taxon>Pezizomycotina</taxon>
        <taxon>Sordariomycetes</taxon>
        <taxon>Hypocreomycetidae</taxon>
        <taxon>Hypocreales</taxon>
        <taxon>Bionectriaceae</taxon>
        <taxon>Emericellopsis</taxon>
    </lineage>
</organism>
<feature type="compositionally biased region" description="Basic residues" evidence="7">
    <location>
        <begin position="103"/>
        <end position="112"/>
    </location>
</feature>
<keyword evidence="5" id="KW-0687">Ribonucleoprotein</keyword>
<gene>
    <name evidence="8" type="ORF">J7T54_003750</name>
</gene>
<dbReference type="GeneID" id="75830245"/>
<evidence type="ECO:0000256" key="6">
    <source>
        <dbReference type="ARBA" id="ARBA00035132"/>
    </source>
</evidence>
<keyword evidence="9" id="KW-1185">Reference proteome</keyword>
<reference evidence="8" key="1">
    <citation type="journal article" date="2021" name="J Fungi (Basel)">
        <title>Genomic and Metabolomic Analyses of the Marine Fungus Emericellopsis cladophorae: Insights into Saltwater Adaptability Mechanisms and Its Biosynthetic Potential.</title>
        <authorList>
            <person name="Goncalves M.F.M."/>
            <person name="Hilario S."/>
            <person name="Van de Peer Y."/>
            <person name="Esteves A.C."/>
            <person name="Alves A."/>
        </authorList>
    </citation>
    <scope>NUCLEOTIDE SEQUENCE</scope>
    <source>
        <strain evidence="8">MUM 19.33</strain>
    </source>
</reference>
<dbReference type="GO" id="GO:0005739">
    <property type="term" value="C:mitochondrion"/>
    <property type="evidence" value="ECO:0007669"/>
    <property type="project" value="UniProtKB-SubCell"/>
</dbReference>
<evidence type="ECO:0000256" key="5">
    <source>
        <dbReference type="ARBA" id="ARBA00023274"/>
    </source>
</evidence>
<evidence type="ECO:0000313" key="8">
    <source>
        <dbReference type="EMBL" id="KAI6779826.1"/>
    </source>
</evidence>